<evidence type="ECO:0000313" key="1">
    <source>
        <dbReference type="EMBL" id="GLQ28638.1"/>
    </source>
</evidence>
<dbReference type="EMBL" id="BSNL01000001">
    <property type="protein sequence ID" value="GLQ28638.1"/>
    <property type="molecule type" value="Genomic_DNA"/>
</dbReference>
<evidence type="ECO:0000313" key="2">
    <source>
        <dbReference type="Proteomes" id="UP001161388"/>
    </source>
</evidence>
<organism evidence="1 2">
    <name type="scientific">Sulfitobacter pacificus</name>
    <dbReference type="NCBI Taxonomy" id="1499314"/>
    <lineage>
        <taxon>Bacteria</taxon>
        <taxon>Pseudomonadati</taxon>
        <taxon>Pseudomonadota</taxon>
        <taxon>Alphaproteobacteria</taxon>
        <taxon>Rhodobacterales</taxon>
        <taxon>Roseobacteraceae</taxon>
        <taxon>Sulfitobacter</taxon>
    </lineage>
</organism>
<accession>A0ABQ5VNX4</accession>
<gene>
    <name evidence="1" type="ORF">GCM10007927_34410</name>
</gene>
<keyword evidence="2" id="KW-1185">Reference proteome</keyword>
<sequence>MSFQPASMALDVLRSVRNKVTQTFKSAKNSRGLTNKIVQNSVQRNDSTAREIAASVKTLADFAQIGPDICSRLLI</sequence>
<name>A0ABQ5VNX4_9RHOB</name>
<dbReference type="Proteomes" id="UP001161388">
    <property type="component" value="Unassembled WGS sequence"/>
</dbReference>
<reference evidence="1" key="2">
    <citation type="submission" date="2023-01" db="EMBL/GenBank/DDBJ databases">
        <title>Draft genome sequence of Sulfitobacter pacificus strain NBRC 109915.</title>
        <authorList>
            <person name="Sun Q."/>
            <person name="Mori K."/>
        </authorList>
    </citation>
    <scope>NUCLEOTIDE SEQUENCE</scope>
    <source>
        <strain evidence="1">NBRC 109915</strain>
    </source>
</reference>
<reference evidence="1" key="1">
    <citation type="journal article" date="2014" name="Int. J. Syst. Evol. Microbiol.">
        <title>Complete genome of a new Firmicutes species belonging to the dominant human colonic microbiota ('Ruminococcus bicirculans') reveals two chromosomes and a selective capacity to utilize plant glucans.</title>
        <authorList>
            <consortium name="NISC Comparative Sequencing Program"/>
            <person name="Wegmann U."/>
            <person name="Louis P."/>
            <person name="Goesmann A."/>
            <person name="Henrissat B."/>
            <person name="Duncan S.H."/>
            <person name="Flint H.J."/>
        </authorList>
    </citation>
    <scope>NUCLEOTIDE SEQUENCE</scope>
    <source>
        <strain evidence="1">NBRC 109915</strain>
    </source>
</reference>
<comment type="caution">
    <text evidence="1">The sequence shown here is derived from an EMBL/GenBank/DDBJ whole genome shotgun (WGS) entry which is preliminary data.</text>
</comment>
<protein>
    <submittedName>
        <fullName evidence="1">Uncharacterized protein</fullName>
    </submittedName>
</protein>
<proteinExistence type="predicted"/>